<feature type="chain" id="PRO_5015536123" description="TonB C-terminal domain-containing protein" evidence="1">
    <location>
        <begin position="28"/>
        <end position="189"/>
    </location>
</feature>
<protein>
    <recommendedName>
        <fullName evidence="2">TonB C-terminal domain-containing protein</fullName>
    </recommendedName>
</protein>
<dbReference type="EMBL" id="PHHF01000042">
    <property type="protein sequence ID" value="PTD22078.1"/>
    <property type="molecule type" value="Genomic_DNA"/>
</dbReference>
<proteinExistence type="predicted"/>
<dbReference type="Proteomes" id="UP000241206">
    <property type="component" value="Unassembled WGS sequence"/>
</dbReference>
<gene>
    <name evidence="3" type="ORF">CV103_09895</name>
</gene>
<evidence type="ECO:0000313" key="4">
    <source>
        <dbReference type="Proteomes" id="UP000241206"/>
    </source>
</evidence>
<keyword evidence="4" id="KW-1185">Reference proteome</keyword>
<dbReference type="InterPro" id="IPR037682">
    <property type="entry name" value="TonB_C"/>
</dbReference>
<evidence type="ECO:0000313" key="3">
    <source>
        <dbReference type="EMBL" id="PTD22078.1"/>
    </source>
</evidence>
<dbReference type="GO" id="GO:0055085">
    <property type="term" value="P:transmembrane transport"/>
    <property type="evidence" value="ECO:0007669"/>
    <property type="project" value="InterPro"/>
</dbReference>
<evidence type="ECO:0000259" key="2">
    <source>
        <dbReference type="Pfam" id="PF03544"/>
    </source>
</evidence>
<dbReference type="AlphaFoldDB" id="A0A2T4I083"/>
<reference evidence="3 4" key="1">
    <citation type="submission" date="2017-11" db="EMBL/GenBank/DDBJ databases">
        <title>Sphingomonas oleivorans sp. nov., isolated from oil-contaminated soil.</title>
        <authorList>
            <person name="Wang L."/>
            <person name="Chen L."/>
        </authorList>
    </citation>
    <scope>NUCLEOTIDE SEQUENCE [LARGE SCALE GENOMIC DNA]</scope>
    <source>
        <strain evidence="3 4">K101</strain>
    </source>
</reference>
<dbReference type="SUPFAM" id="SSF74653">
    <property type="entry name" value="TolA/TonB C-terminal domain"/>
    <property type="match status" value="1"/>
</dbReference>
<feature type="signal peptide" evidence="1">
    <location>
        <begin position="1"/>
        <end position="27"/>
    </location>
</feature>
<name>A0A2T4I083_9SPHN</name>
<dbReference type="Gene3D" id="3.30.1150.10">
    <property type="match status" value="1"/>
</dbReference>
<accession>A0A2T4I083</accession>
<organism evidence="3 4">
    <name type="scientific">Edaphosphingomonas fennica</name>
    <dbReference type="NCBI Taxonomy" id="114404"/>
    <lineage>
        <taxon>Bacteria</taxon>
        <taxon>Pseudomonadati</taxon>
        <taxon>Pseudomonadota</taxon>
        <taxon>Alphaproteobacteria</taxon>
        <taxon>Sphingomonadales</taxon>
        <taxon>Rhizorhabdaceae</taxon>
        <taxon>Edaphosphingomonas</taxon>
    </lineage>
</organism>
<dbReference type="Pfam" id="PF03544">
    <property type="entry name" value="TonB_C"/>
    <property type="match status" value="1"/>
</dbReference>
<feature type="domain" description="TonB C-terminal" evidence="2">
    <location>
        <begin position="109"/>
        <end position="181"/>
    </location>
</feature>
<keyword evidence="1" id="KW-0732">Signal</keyword>
<dbReference type="RefSeq" id="WP_107394810.1">
    <property type="nucleotide sequence ID" value="NZ_PHHF01000042.1"/>
</dbReference>
<comment type="caution">
    <text evidence="3">The sequence shown here is derived from an EMBL/GenBank/DDBJ whole genome shotgun (WGS) entry which is preliminary data.</text>
</comment>
<evidence type="ECO:0000256" key="1">
    <source>
        <dbReference type="SAM" id="SignalP"/>
    </source>
</evidence>
<sequence>MPSSTRPLRARLLAILLIAGAAAPAAAVIFPSGTTRDGALFPAVMIDKATLAYTADGMGNISQCTAIVSTKSVRRDYRACDTLRNRGVPRDIKPALPVADAQPLVTPADYPERAARRGDSGTTRAVVEVDETGKAAACWVFLSSGSADLDQRSCTLILARARYMPATLKGHPVRAIGMRDVAWEAPPKR</sequence>